<evidence type="ECO:0000313" key="4">
    <source>
        <dbReference type="Proteomes" id="UP001642360"/>
    </source>
</evidence>
<comment type="pathway">
    <text evidence="1">Protein modification; protein glycosylation.</text>
</comment>
<keyword evidence="4" id="KW-1185">Reference proteome</keyword>
<keyword evidence="1" id="KW-0256">Endoplasmic reticulum</keyword>
<sequence>MARHLGFLVLFLSIISIGKAVIFSPISDSHRSAASELFSVTDGSFGSLEDTYEALRTFDILGINKKSDVSASTCKSVEEILWSPSSNLKDLFYALRVNGLLKCDLKDEAFTAIASRLKYFVNDANSLLDAYHSIGGLLLIKDQSSEVDVLLGDADGVYQSIKALSQSDGRWRYSSKNPEASTYAAGIALETLAGVVSLSSSEIDQYLIGTLKTDILKLFDGIEKYGRCSNRSFSLLINVKMKNKAMKRKAQVNKKIVMRSMLFYFTFQDGQGHGVALLYV</sequence>
<dbReference type="PANTHER" id="PTHR12640">
    <property type="entry name" value="RIBOPHORIN II"/>
    <property type="match status" value="1"/>
</dbReference>
<comment type="subunit">
    <text evidence="1">Component of the oligosaccharyltransferase (OST) complex.</text>
</comment>
<comment type="subcellular location">
    <subcellularLocation>
        <location evidence="1">Endoplasmic reticulum membrane</location>
        <topology evidence="1">Multi-pass membrane protein</topology>
    </subcellularLocation>
</comment>
<feature type="signal peptide" evidence="1">
    <location>
        <begin position="1"/>
        <end position="20"/>
    </location>
</feature>
<organism evidence="3 4">
    <name type="scientific">Ilex paraguariensis</name>
    <name type="common">yerba mate</name>
    <dbReference type="NCBI Taxonomy" id="185542"/>
    <lineage>
        <taxon>Eukaryota</taxon>
        <taxon>Viridiplantae</taxon>
        <taxon>Streptophyta</taxon>
        <taxon>Embryophyta</taxon>
        <taxon>Tracheophyta</taxon>
        <taxon>Spermatophyta</taxon>
        <taxon>Magnoliopsida</taxon>
        <taxon>eudicotyledons</taxon>
        <taxon>Gunneridae</taxon>
        <taxon>Pentapetalae</taxon>
        <taxon>asterids</taxon>
        <taxon>campanulids</taxon>
        <taxon>Aquifoliales</taxon>
        <taxon>Aquifoliaceae</taxon>
        <taxon>Ilex</taxon>
    </lineage>
</organism>
<comment type="caution">
    <text evidence="3">The sequence shown here is derived from an EMBL/GenBank/DDBJ whole genome shotgun (WGS) entry which is preliminary data.</text>
</comment>
<accession>A0ABC8TTQ3</accession>
<dbReference type="EMBL" id="CAUOFW020005725">
    <property type="protein sequence ID" value="CAK9171432.1"/>
    <property type="molecule type" value="Genomic_DNA"/>
</dbReference>
<dbReference type="Pfam" id="PF05817">
    <property type="entry name" value="Ribophorin_II"/>
    <property type="match status" value="1"/>
</dbReference>
<evidence type="ECO:0000313" key="3">
    <source>
        <dbReference type="EMBL" id="CAK9171432.1"/>
    </source>
</evidence>
<dbReference type="PANTHER" id="PTHR12640:SF0">
    <property type="entry name" value="DOLICHYL-DIPHOSPHOOLIGOSACCHARIDE--PROTEIN GLYCOSYLTRANSFERASE SUBUNIT 2"/>
    <property type="match status" value="1"/>
</dbReference>
<comment type="similarity">
    <text evidence="1">Belongs to the SWP1 family.</text>
</comment>
<dbReference type="GO" id="GO:0008250">
    <property type="term" value="C:oligosaccharyltransferase complex"/>
    <property type="evidence" value="ECO:0007669"/>
    <property type="project" value="UniProtKB-UniRule"/>
</dbReference>
<gene>
    <name evidence="3" type="ORF">ILEXP_LOCUS40990</name>
</gene>
<dbReference type="GO" id="GO:0006487">
    <property type="term" value="P:protein N-linked glycosylation"/>
    <property type="evidence" value="ECO:0007669"/>
    <property type="project" value="UniProtKB-UniRule"/>
</dbReference>
<dbReference type="InterPro" id="IPR008814">
    <property type="entry name" value="Swp1"/>
</dbReference>
<dbReference type="InterPro" id="IPR055373">
    <property type="entry name" value="Ribophorin_II_N"/>
</dbReference>
<dbReference type="Proteomes" id="UP001642360">
    <property type="component" value="Unassembled WGS sequence"/>
</dbReference>
<proteinExistence type="inferred from homology"/>
<name>A0ABC8TTQ3_9AQUA</name>
<protein>
    <recommendedName>
        <fullName evidence="1">Dolichyl-diphosphooligosaccharide--protein glycosyltransferase subunit 2</fullName>
    </recommendedName>
    <alternativeName>
        <fullName evidence="1">Ribophorin-2</fullName>
    </alternativeName>
</protein>
<comment type="function">
    <text evidence="1">Subunit of the oligosaccharyl transferase (OST) complex that catalyzes the initial transfer of a defined glycan (Glc(3)Man(9)GlcNAc(2) in eukaryotes) from the lipid carrier dolichol-pyrophosphate to an asparagine residue within an Asn-X-Ser/Thr consensus motif in nascent polypeptide chains, the first step in protein N-glycosylation. N-glycosylation occurs cotranslationally and the complex associates with the Sec61 complex at the channel-forming translocon complex that mediates protein translocation across the endoplasmic reticulum (ER). All subunits are required for a maximal enzyme activity.</text>
</comment>
<keyword evidence="1" id="KW-0732">Signal</keyword>
<feature type="domain" description="Ribophorin II N-terminal" evidence="2">
    <location>
        <begin position="26"/>
        <end position="225"/>
    </location>
</feature>
<dbReference type="AlphaFoldDB" id="A0ABC8TTQ3"/>
<reference evidence="3 4" key="1">
    <citation type="submission" date="2024-02" db="EMBL/GenBank/DDBJ databases">
        <authorList>
            <person name="Vignale AGUSTIN F."/>
            <person name="Sosa J E."/>
            <person name="Modenutti C."/>
        </authorList>
    </citation>
    <scope>NUCLEOTIDE SEQUENCE [LARGE SCALE GENOMIC DNA]</scope>
</reference>
<evidence type="ECO:0000256" key="1">
    <source>
        <dbReference type="RuleBase" id="RU366029"/>
    </source>
</evidence>
<feature type="chain" id="PRO_5044532028" description="Dolichyl-diphosphooligosaccharide--protein glycosyltransferase subunit 2" evidence="1">
    <location>
        <begin position="21"/>
        <end position="280"/>
    </location>
</feature>
<evidence type="ECO:0000259" key="2">
    <source>
        <dbReference type="Pfam" id="PF05817"/>
    </source>
</evidence>